<feature type="transmembrane region" description="Helical" evidence="1">
    <location>
        <begin position="7"/>
        <end position="28"/>
    </location>
</feature>
<gene>
    <name evidence="2" type="primary">orf195</name>
</gene>
<geneLocation type="chloroplast" evidence="2"/>
<protein>
    <submittedName>
        <fullName evidence="2">Uncharacterized protein</fullName>
    </submittedName>
</protein>
<dbReference type="GeneID" id="19740135"/>
<proteinExistence type="predicted"/>
<organism evidence="2">
    <name type="scientific">Cylindrotheca closterium</name>
    <dbReference type="NCBI Taxonomy" id="2856"/>
    <lineage>
        <taxon>Eukaryota</taxon>
        <taxon>Sar</taxon>
        <taxon>Stramenopiles</taxon>
        <taxon>Ochrophyta</taxon>
        <taxon>Bacillariophyta</taxon>
        <taxon>Bacillariophyceae</taxon>
        <taxon>Bacillariophycidae</taxon>
        <taxon>Bacillariales</taxon>
        <taxon>Bacillariaceae</taxon>
        <taxon>Cylindrotheca</taxon>
    </lineage>
</organism>
<sequence>MVKSDILRFYVGVLVMFLTYRLVFSLVFNTLETAEQIALQEKQANDRKSTRSTDYKIISNNLRGGQGKAVTWFIRKVVPGVYKRAMQIAVSSGVVVTLSVMRGIASYDWWATYISYGLVNLTEEDRIILASLRRMRLGLPIGIVCISVTTELQLMLYNGDFKEAIDEWMVLLTRYDKLSEADPKKMVSLPVLCCL</sequence>
<dbReference type="EMBL" id="KC509522">
    <property type="protein sequence ID" value="AGH28622.1"/>
    <property type="molecule type" value="Genomic_DNA"/>
</dbReference>
<keyword evidence="2" id="KW-0150">Chloroplast</keyword>
<keyword evidence="1" id="KW-1133">Transmembrane helix</keyword>
<reference evidence="2" key="1">
    <citation type="journal article" date="2014" name="Genome Biol. Evol.">
        <title>Serial gene losses and foreign DNA underlie size and sequence variation in the plastid genomes of diatoms.</title>
        <authorList>
            <person name="Ruck E.C."/>
            <person name="Nakov T."/>
            <person name="Jansen R.K."/>
            <person name="Theriot E.C."/>
            <person name="Alverson A.J."/>
        </authorList>
    </citation>
    <scope>NUCLEOTIDE SEQUENCE</scope>
    <source>
        <strain evidence="2">Ccmp1855</strain>
    </source>
</reference>
<evidence type="ECO:0000313" key="2">
    <source>
        <dbReference type="EMBL" id="AGH28622.1"/>
    </source>
</evidence>
<dbReference type="GeneID" id="19740057"/>
<keyword evidence="2" id="KW-0934">Plastid</keyword>
<dbReference type="AlphaFoldDB" id="A0A023HC93"/>
<dbReference type="RefSeq" id="YP_009029152.1">
    <property type="nucleotide sequence ID" value="NC_024082.1"/>
</dbReference>
<dbReference type="EMBL" id="KC509522">
    <property type="protein sequence ID" value="AGH28683.1"/>
    <property type="molecule type" value="Genomic_DNA"/>
</dbReference>
<dbReference type="RefSeq" id="YP_009029087.1">
    <property type="nucleotide sequence ID" value="NC_024082.1"/>
</dbReference>
<keyword evidence="1" id="KW-0472">Membrane</keyword>
<accession>A0A023HC93</accession>
<name>A0A023HC93_9STRA</name>
<keyword evidence="1" id="KW-0812">Transmembrane</keyword>
<evidence type="ECO:0000256" key="1">
    <source>
        <dbReference type="SAM" id="Phobius"/>
    </source>
</evidence>